<dbReference type="Proteomes" id="UP000012137">
    <property type="component" value="Unassembled WGS sequence"/>
</dbReference>
<protein>
    <submittedName>
        <fullName evidence="1">Uncharacterized protein</fullName>
    </submittedName>
</protein>
<reference evidence="1 2" key="1">
    <citation type="submission" date="2013-01" db="EMBL/GenBank/DDBJ databases">
        <authorList>
            <person name="Harkins D.M."/>
            <person name="Durkin A.S."/>
            <person name="Brinkac L.M."/>
            <person name="Haft D.H."/>
            <person name="Selengut J.D."/>
            <person name="Sanka R."/>
            <person name="DePew J."/>
            <person name="Purushe J."/>
            <person name="Peacock S.J."/>
            <person name="Thaipadungpanit J."/>
            <person name="Wuthiekanun V.W."/>
            <person name="Day N.P."/>
            <person name="Vinetz J.M."/>
            <person name="Sutton G.G."/>
            <person name="Nierman W.C."/>
            <person name="Fouts D.E."/>
        </authorList>
    </citation>
    <scope>NUCLEOTIDE SEQUENCE [LARGE SCALE GENOMIC DNA]</scope>
    <source>
        <strain evidence="1 2">L0374</strain>
    </source>
</reference>
<sequence length="55" mass="6928">MWELLRKFNDIRTTRNFTNYQYDLICRNYCISLKISKELSHKFFEVLGQILYKFW</sequence>
<dbReference type="EMBL" id="AHMZ02000021">
    <property type="protein sequence ID" value="EMN32671.1"/>
    <property type="molecule type" value="Genomic_DNA"/>
</dbReference>
<evidence type="ECO:0000313" key="2">
    <source>
        <dbReference type="Proteomes" id="UP000012137"/>
    </source>
</evidence>
<proteinExistence type="predicted"/>
<name>M6KEV7_LEPIR</name>
<gene>
    <name evidence="1" type="ORF">LEP1GSC083_1682</name>
</gene>
<accession>M6KEV7</accession>
<organism evidence="1 2">
    <name type="scientific">Leptospira interrogans serovar Pyrogenes str. L0374</name>
    <dbReference type="NCBI Taxonomy" id="1049928"/>
    <lineage>
        <taxon>Bacteria</taxon>
        <taxon>Pseudomonadati</taxon>
        <taxon>Spirochaetota</taxon>
        <taxon>Spirochaetia</taxon>
        <taxon>Leptospirales</taxon>
        <taxon>Leptospiraceae</taxon>
        <taxon>Leptospira</taxon>
    </lineage>
</organism>
<dbReference type="AlphaFoldDB" id="M6KEV7"/>
<comment type="caution">
    <text evidence="1">The sequence shown here is derived from an EMBL/GenBank/DDBJ whole genome shotgun (WGS) entry which is preliminary data.</text>
</comment>
<dbReference type="AntiFam" id="ANF00056">
    <property type="entry name" value="Translation of DNA repeat"/>
</dbReference>
<evidence type="ECO:0000313" key="1">
    <source>
        <dbReference type="EMBL" id="EMN32671.1"/>
    </source>
</evidence>